<protein>
    <submittedName>
        <fullName evidence="9">Sodium:dicarboxylate symporter</fullName>
    </submittedName>
</protein>
<dbReference type="PRINTS" id="PR00173">
    <property type="entry name" value="EDTRNSPORT"/>
</dbReference>
<evidence type="ECO:0000313" key="10">
    <source>
        <dbReference type="Proteomes" id="UP000014139"/>
    </source>
</evidence>
<dbReference type="InterPro" id="IPR036458">
    <property type="entry name" value="Na:dicarbo_symporter_sf"/>
</dbReference>
<dbReference type="Gene3D" id="1.10.3860.10">
    <property type="entry name" value="Sodium:dicarboxylate symporter"/>
    <property type="match status" value="2"/>
</dbReference>
<proteinExistence type="predicted"/>
<feature type="region of interest" description="Disordered" evidence="7">
    <location>
        <begin position="439"/>
        <end position="463"/>
    </location>
</feature>
<evidence type="ECO:0000256" key="2">
    <source>
        <dbReference type="ARBA" id="ARBA00022448"/>
    </source>
</evidence>
<feature type="transmembrane region" description="Helical" evidence="8">
    <location>
        <begin position="225"/>
        <end position="247"/>
    </location>
</feature>
<comment type="subcellular location">
    <subcellularLocation>
        <location evidence="1">Cell membrane</location>
        <topology evidence="1">Multi-pass membrane protein</topology>
    </subcellularLocation>
</comment>
<evidence type="ECO:0000256" key="8">
    <source>
        <dbReference type="SAM" id="Phobius"/>
    </source>
</evidence>
<feature type="transmembrane region" description="Helical" evidence="8">
    <location>
        <begin position="79"/>
        <end position="100"/>
    </location>
</feature>
<feature type="transmembrane region" description="Helical" evidence="8">
    <location>
        <begin position="151"/>
        <end position="168"/>
    </location>
</feature>
<evidence type="ECO:0000256" key="4">
    <source>
        <dbReference type="ARBA" id="ARBA00022692"/>
    </source>
</evidence>
<keyword evidence="2" id="KW-0813">Transport</keyword>
<accession>R1I923</accession>
<sequence length="463" mass="48026">MFAAAVLGSLVVGALLGVVARQTEAGWLTDLLDQIGTIFTTLLQIAVIPLVFTAIVVGINSLRKLGGGRTAARLGGKTVLWFAITSFIASLIGIAVGRIFNPGAGGLGGVEATAKNADKAAKSVDHWGSWDAFVNGLLPENFVKAFSDGETLQVLFLALVIGAAAYSLGDKAKPFVDFTTSVFEIIQRYLGWIVRLAPIGIIGLIGAAVANYGDALFRPLFSTTLAVYVGCLLVLFVVYPILLQFVAKVSPLKFFAKAGTAIQFAFASQSSAATLPLTRQSAVNLGVQPAYAAFATPTLPLTRQSAVNLGVQPAYAAFATPLGSATKMDGCAAVFPAIAAIFVANLAGVSLNFWQYVGIVVVAVVGALATAGTTGWLTAFTLTTSFIGLDAKQVALGLALIYSVNPIMDMMRTATNVAGQIVVPTIVARSEGLLDDEVLDAPTDRPLTTDDGSAARHTEPAPA</sequence>
<keyword evidence="3" id="KW-1003">Cell membrane</keyword>
<dbReference type="EMBL" id="AOUO01000096">
    <property type="protein sequence ID" value="EOD69001.1"/>
    <property type="molecule type" value="Genomic_DNA"/>
</dbReference>
<dbReference type="eggNOG" id="COG1301">
    <property type="taxonomic scope" value="Bacteria"/>
</dbReference>
<keyword evidence="10" id="KW-1185">Reference proteome</keyword>
<dbReference type="GO" id="GO:0006835">
    <property type="term" value="P:dicarboxylic acid transport"/>
    <property type="evidence" value="ECO:0007669"/>
    <property type="project" value="TreeGrafter"/>
</dbReference>
<feature type="transmembrane region" description="Helical" evidence="8">
    <location>
        <begin position="353"/>
        <end position="377"/>
    </location>
</feature>
<feature type="transmembrane region" description="Helical" evidence="8">
    <location>
        <begin position="189"/>
        <end position="213"/>
    </location>
</feature>
<dbReference type="SUPFAM" id="SSF118215">
    <property type="entry name" value="Proton glutamate symport protein"/>
    <property type="match status" value="2"/>
</dbReference>
<evidence type="ECO:0000256" key="6">
    <source>
        <dbReference type="ARBA" id="ARBA00023136"/>
    </source>
</evidence>
<comment type="caution">
    <text evidence="9">The sequence shown here is derived from an EMBL/GenBank/DDBJ whole genome shotgun (WGS) entry which is preliminary data.</text>
</comment>
<dbReference type="PANTHER" id="PTHR42865">
    <property type="entry name" value="PROTON/GLUTAMATE-ASPARTATE SYMPORTER"/>
    <property type="match status" value="1"/>
</dbReference>
<dbReference type="PATRIC" id="fig|1292037.4.peg.1634"/>
<dbReference type="GO" id="GO:0005886">
    <property type="term" value="C:plasma membrane"/>
    <property type="evidence" value="ECO:0007669"/>
    <property type="project" value="UniProtKB-SubCell"/>
</dbReference>
<evidence type="ECO:0000313" key="9">
    <source>
        <dbReference type="EMBL" id="EOD69001.1"/>
    </source>
</evidence>
<keyword evidence="4 8" id="KW-0812">Transmembrane</keyword>
<organism evidence="9 10">
    <name type="scientific">Amycolatopsis vancoresmycina DSM 44592</name>
    <dbReference type="NCBI Taxonomy" id="1292037"/>
    <lineage>
        <taxon>Bacteria</taxon>
        <taxon>Bacillati</taxon>
        <taxon>Actinomycetota</taxon>
        <taxon>Actinomycetes</taxon>
        <taxon>Pseudonocardiales</taxon>
        <taxon>Pseudonocardiaceae</taxon>
        <taxon>Amycolatopsis</taxon>
    </lineage>
</organism>
<feature type="compositionally biased region" description="Basic and acidic residues" evidence="7">
    <location>
        <begin position="453"/>
        <end position="463"/>
    </location>
</feature>
<evidence type="ECO:0000256" key="7">
    <source>
        <dbReference type="SAM" id="MobiDB-lite"/>
    </source>
</evidence>
<dbReference type="Pfam" id="PF00375">
    <property type="entry name" value="SDF"/>
    <property type="match status" value="1"/>
</dbReference>
<keyword evidence="6 8" id="KW-0472">Membrane</keyword>
<evidence type="ECO:0000256" key="3">
    <source>
        <dbReference type="ARBA" id="ARBA00022475"/>
    </source>
</evidence>
<feature type="transmembrane region" description="Helical" evidence="8">
    <location>
        <begin position="37"/>
        <end position="59"/>
    </location>
</feature>
<reference evidence="9 10" key="1">
    <citation type="submission" date="2013-02" db="EMBL/GenBank/DDBJ databases">
        <title>Draft genome sequence of Amycolatopsis vancoresmycina strain DSM 44592T.</title>
        <authorList>
            <person name="Kumar S."/>
            <person name="Kaur N."/>
            <person name="Kaur C."/>
            <person name="Raghava G.P.S."/>
            <person name="Mayilraj S."/>
        </authorList>
    </citation>
    <scope>NUCLEOTIDE SEQUENCE [LARGE SCALE GENOMIC DNA]</scope>
    <source>
        <strain evidence="9 10">DSM 44592</strain>
    </source>
</reference>
<dbReference type="Proteomes" id="UP000014139">
    <property type="component" value="Unassembled WGS sequence"/>
</dbReference>
<gene>
    <name evidence="9" type="ORF">H480_08473</name>
</gene>
<name>R1I923_9PSEU</name>
<dbReference type="InterPro" id="IPR001991">
    <property type="entry name" value="Na-dicarboxylate_symporter"/>
</dbReference>
<feature type="transmembrane region" description="Helical" evidence="8">
    <location>
        <begin position="330"/>
        <end position="347"/>
    </location>
</feature>
<dbReference type="PANTHER" id="PTHR42865:SF7">
    <property type="entry name" value="PROTON_GLUTAMATE-ASPARTATE SYMPORTER"/>
    <property type="match status" value="1"/>
</dbReference>
<dbReference type="AlphaFoldDB" id="R1I923"/>
<evidence type="ECO:0000256" key="5">
    <source>
        <dbReference type="ARBA" id="ARBA00022989"/>
    </source>
</evidence>
<keyword evidence="5 8" id="KW-1133">Transmembrane helix</keyword>
<evidence type="ECO:0000256" key="1">
    <source>
        <dbReference type="ARBA" id="ARBA00004651"/>
    </source>
</evidence>
<dbReference type="GO" id="GO:0015293">
    <property type="term" value="F:symporter activity"/>
    <property type="evidence" value="ECO:0007669"/>
    <property type="project" value="UniProtKB-KW"/>
</dbReference>